<dbReference type="SUPFAM" id="SSF51556">
    <property type="entry name" value="Metallo-dependent hydrolases"/>
    <property type="match status" value="1"/>
</dbReference>
<dbReference type="PANTHER" id="PTHR43135">
    <property type="entry name" value="ALPHA-D-RIBOSE 1-METHYLPHOSPHONATE 5-TRIPHOSPHATE DIPHOSPHATASE"/>
    <property type="match status" value="1"/>
</dbReference>
<dbReference type="GO" id="GO:0016810">
    <property type="term" value="F:hydrolase activity, acting on carbon-nitrogen (but not peptide) bonds"/>
    <property type="evidence" value="ECO:0007669"/>
    <property type="project" value="InterPro"/>
</dbReference>
<dbReference type="InterPro" id="IPR051781">
    <property type="entry name" value="Metallo-dep_Hydrolase"/>
</dbReference>
<dbReference type="InterPro" id="IPR032466">
    <property type="entry name" value="Metal_Hydrolase"/>
</dbReference>
<reference evidence="2 3" key="1">
    <citation type="submission" date="2015-12" db="EMBL/GenBank/DDBJ databases">
        <title>Complete genome sequence of Pseudoalteromonas rubra SCSIO 6842, harboring a conjugative plasmid.</title>
        <authorList>
            <person name="Li B."/>
            <person name="Wang X."/>
        </authorList>
    </citation>
    <scope>NUCLEOTIDE SEQUENCE [LARGE SCALE GENOMIC DNA]</scope>
    <source>
        <strain evidence="2 3">SCSIO 6842</strain>
    </source>
</reference>
<organism evidence="2 3">
    <name type="scientific">Pseudoalteromonas rubra</name>
    <dbReference type="NCBI Taxonomy" id="43658"/>
    <lineage>
        <taxon>Bacteria</taxon>
        <taxon>Pseudomonadati</taxon>
        <taxon>Pseudomonadota</taxon>
        <taxon>Gammaproteobacteria</taxon>
        <taxon>Alteromonadales</taxon>
        <taxon>Pseudoalteromonadaceae</taxon>
        <taxon>Pseudoalteromonas</taxon>
    </lineage>
</organism>
<evidence type="ECO:0000313" key="3">
    <source>
        <dbReference type="Proteomes" id="UP000069015"/>
    </source>
</evidence>
<dbReference type="Proteomes" id="UP000069015">
    <property type="component" value="Chromosome 1"/>
</dbReference>
<accession>A0A0U3GNJ8</accession>
<dbReference type="Gene3D" id="3.40.50.10910">
    <property type="entry name" value="Amidohydrolase"/>
    <property type="match status" value="1"/>
</dbReference>
<evidence type="ECO:0000313" key="2">
    <source>
        <dbReference type="EMBL" id="ALU44587.1"/>
    </source>
</evidence>
<dbReference type="RefSeq" id="WP_058797567.1">
    <property type="nucleotide sequence ID" value="NZ_CP013611.1"/>
</dbReference>
<dbReference type="SUPFAM" id="SSF51338">
    <property type="entry name" value="Composite domain of metallo-dependent hydrolases"/>
    <property type="match status" value="1"/>
</dbReference>
<name>A0A0U3GNJ8_9GAMM</name>
<dbReference type="AlphaFoldDB" id="A0A0U3GNJ8"/>
<dbReference type="PROSITE" id="PS51257">
    <property type="entry name" value="PROKAR_LIPOPROTEIN"/>
    <property type="match status" value="1"/>
</dbReference>
<dbReference type="PANTHER" id="PTHR43135:SF3">
    <property type="entry name" value="ALPHA-D-RIBOSE 1-METHYLPHOSPHONATE 5-TRIPHOSPHATE DIPHOSPHATASE"/>
    <property type="match status" value="1"/>
</dbReference>
<proteinExistence type="predicted"/>
<dbReference type="Pfam" id="PF01979">
    <property type="entry name" value="Amidohydro_1"/>
    <property type="match status" value="1"/>
</dbReference>
<dbReference type="EMBL" id="CP013611">
    <property type="protein sequence ID" value="ALU44587.1"/>
    <property type="molecule type" value="Genomic_DNA"/>
</dbReference>
<dbReference type="KEGG" id="prr:AT705_17585"/>
<sequence>MSKKPISQLLKVHSNLLILLLSIALFGCETVIQPDKYTQQHTLIKNVYIIDVANRTLSELSQLEVQGGKITAIYPADKPHTTHYAHIIDAKGGYVSPGLIDMHVHAYDPAAFALSLAHGVTHVRVMHGIKEHINWRDEIAAGQRVGSTITVSSPIISGFEHGAFHHLVHTPEEARREVKAAKQAGYDLIKAYGNLSAPVLEALIDEAGNQSIAVAKHGPHPSKGMTWNKLAGLQSMEHVEDIYQGLLSHTQDEAKLSQAVQSLKQLNVPVTPTLNIYWQLTELSTHKQDFLDSQPSGYISPVVTMLAKHDQVNRWLNSSDKMAAHNRKTLAFLQHITARLDAAGIELLVGSDAGVLMSPHGLATLTEMRLMQESGIKPVDVVRAATMNSAKALGISEHYGQVKTGFAADLVVTVQNPIESVVAYDNPLFVLKQGGVYSAGDLAQLKQDAIEGRSIWQELIILLREW</sequence>
<feature type="domain" description="Amidohydrolase-related" evidence="1">
    <location>
        <begin position="94"/>
        <end position="421"/>
    </location>
</feature>
<dbReference type="Gene3D" id="2.30.40.10">
    <property type="entry name" value="Urease, subunit C, domain 1"/>
    <property type="match status" value="1"/>
</dbReference>
<dbReference type="InterPro" id="IPR006680">
    <property type="entry name" value="Amidohydro-rel"/>
</dbReference>
<dbReference type="Gene3D" id="3.30.110.90">
    <property type="entry name" value="Amidohydrolase"/>
    <property type="match status" value="1"/>
</dbReference>
<dbReference type="InterPro" id="IPR011059">
    <property type="entry name" value="Metal-dep_hydrolase_composite"/>
</dbReference>
<gene>
    <name evidence="2" type="ORF">AT705_17585</name>
</gene>
<dbReference type="Gene3D" id="1.20.58.520">
    <property type="entry name" value="Amidohydrolase"/>
    <property type="match status" value="1"/>
</dbReference>
<evidence type="ECO:0000259" key="1">
    <source>
        <dbReference type="Pfam" id="PF01979"/>
    </source>
</evidence>
<protein>
    <recommendedName>
        <fullName evidence="1">Amidohydrolase-related domain-containing protein</fullName>
    </recommendedName>
</protein>